<keyword evidence="2" id="KW-1185">Reference proteome</keyword>
<dbReference type="AlphaFoldDB" id="A0A2Z3H2I3"/>
<protein>
    <submittedName>
        <fullName evidence="1">Aldose 1-epimerase</fullName>
    </submittedName>
</protein>
<dbReference type="Gene3D" id="2.70.98.10">
    <property type="match status" value="1"/>
</dbReference>
<dbReference type="GO" id="GO:0004034">
    <property type="term" value="F:aldose 1-epimerase activity"/>
    <property type="evidence" value="ECO:0007669"/>
    <property type="project" value="TreeGrafter"/>
</dbReference>
<dbReference type="GO" id="GO:0006006">
    <property type="term" value="P:glucose metabolic process"/>
    <property type="evidence" value="ECO:0007669"/>
    <property type="project" value="TreeGrafter"/>
</dbReference>
<dbReference type="GO" id="GO:0030246">
    <property type="term" value="F:carbohydrate binding"/>
    <property type="evidence" value="ECO:0007669"/>
    <property type="project" value="InterPro"/>
</dbReference>
<dbReference type="CDD" id="cd01081">
    <property type="entry name" value="Aldose_epim"/>
    <property type="match status" value="1"/>
</dbReference>
<dbReference type="EMBL" id="CP025958">
    <property type="protein sequence ID" value="AWM37335.1"/>
    <property type="molecule type" value="Genomic_DNA"/>
</dbReference>
<organism evidence="1 2">
    <name type="scientific">Gemmata obscuriglobus</name>
    <dbReference type="NCBI Taxonomy" id="114"/>
    <lineage>
        <taxon>Bacteria</taxon>
        <taxon>Pseudomonadati</taxon>
        <taxon>Planctomycetota</taxon>
        <taxon>Planctomycetia</taxon>
        <taxon>Gemmatales</taxon>
        <taxon>Gemmataceae</taxon>
        <taxon>Gemmata</taxon>
    </lineage>
</organism>
<dbReference type="PANTHER" id="PTHR10091">
    <property type="entry name" value="ALDOSE-1-EPIMERASE"/>
    <property type="match status" value="1"/>
</dbReference>
<reference evidence="1 2" key="1">
    <citation type="submission" date="2018-01" db="EMBL/GenBank/DDBJ databases">
        <title>G. obscuriglobus.</title>
        <authorList>
            <person name="Franke J."/>
            <person name="Blomberg W."/>
            <person name="Selmecki A."/>
        </authorList>
    </citation>
    <scope>NUCLEOTIDE SEQUENCE [LARGE SCALE GENOMIC DNA]</scope>
    <source>
        <strain evidence="1 2">DSM 5831</strain>
    </source>
</reference>
<accession>A0A2Z3H2I3</accession>
<dbReference type="OrthoDB" id="9795355at2"/>
<dbReference type="GO" id="GO:0033499">
    <property type="term" value="P:galactose catabolic process via UDP-galactose, Leloir pathway"/>
    <property type="evidence" value="ECO:0007669"/>
    <property type="project" value="TreeGrafter"/>
</dbReference>
<dbReference type="KEGG" id="gog:C1280_10070"/>
<gene>
    <name evidence="1" type="ORF">C1280_10070</name>
</gene>
<dbReference type="InterPro" id="IPR008183">
    <property type="entry name" value="Aldose_1/G6P_1-epimerase"/>
</dbReference>
<dbReference type="InterPro" id="IPR011013">
    <property type="entry name" value="Gal_mutarotase_sf_dom"/>
</dbReference>
<dbReference type="RefSeq" id="WP_010047218.1">
    <property type="nucleotide sequence ID" value="NZ_CP025958.1"/>
</dbReference>
<name>A0A2Z3H2I3_9BACT</name>
<evidence type="ECO:0000313" key="2">
    <source>
        <dbReference type="Proteomes" id="UP000245802"/>
    </source>
</evidence>
<dbReference type="Pfam" id="PF01263">
    <property type="entry name" value="Aldose_epim"/>
    <property type="match status" value="1"/>
</dbReference>
<sequence length="343" mass="37719">MAFEVRASEGKAGDRSGTIYELTDAASTVRAEVWPQWGFNCLKWQVRQPDGHWADILFHMPDWESNPVPTRSGQPILFPFPGRLRDGRFTFEGKTYQLPLNESSKLHAIHGFTPRNRWRVVSHDSGDTCAALTGAFNLAKDFPEALPWWPSDFEFQVTYRLYADRLRVDARVENVGAAPLPFGLGYHGYFVLPGANAADVSDYVLQAGTGALWEAENNLPTGRKVGLPPELDFRTPRPVGSTALDNVFADAHGPVDPQSGLTEVATLSHPNAMGRLRVLADASFSDLVLFTPAHRHAVAIEPYSCSADASNLQAKGADSGWRVLPVGGVWESAVEYRYEPVAV</sequence>
<dbReference type="SUPFAM" id="SSF74650">
    <property type="entry name" value="Galactose mutarotase-like"/>
    <property type="match status" value="1"/>
</dbReference>
<evidence type="ECO:0000313" key="1">
    <source>
        <dbReference type="EMBL" id="AWM37335.1"/>
    </source>
</evidence>
<dbReference type="InterPro" id="IPR014718">
    <property type="entry name" value="GH-type_carb-bd"/>
</dbReference>
<dbReference type="Proteomes" id="UP000245802">
    <property type="component" value="Chromosome"/>
</dbReference>
<proteinExistence type="predicted"/>
<dbReference type="PANTHER" id="PTHR10091:SF0">
    <property type="entry name" value="GALACTOSE MUTAROTASE"/>
    <property type="match status" value="1"/>
</dbReference>